<organism evidence="2 3">
    <name type="scientific">Kwoniella europaea PYCC6329</name>
    <dbReference type="NCBI Taxonomy" id="1423913"/>
    <lineage>
        <taxon>Eukaryota</taxon>
        <taxon>Fungi</taxon>
        <taxon>Dikarya</taxon>
        <taxon>Basidiomycota</taxon>
        <taxon>Agaricomycotina</taxon>
        <taxon>Tremellomycetes</taxon>
        <taxon>Tremellales</taxon>
        <taxon>Cryptococcaceae</taxon>
        <taxon>Kwoniella</taxon>
    </lineage>
</organism>
<reference evidence="2 3" key="1">
    <citation type="submission" date="2024-01" db="EMBL/GenBank/DDBJ databases">
        <title>Comparative genomics of Cryptococcus and Kwoniella reveals pathogenesis evolution and contrasting modes of karyotype evolution via chromosome fusion or intercentromeric recombination.</title>
        <authorList>
            <person name="Coelho M.A."/>
            <person name="David-Palma M."/>
            <person name="Shea T."/>
            <person name="Bowers K."/>
            <person name="McGinley-Smith S."/>
            <person name="Mohammad A.W."/>
            <person name="Gnirke A."/>
            <person name="Yurkov A.M."/>
            <person name="Nowrousian M."/>
            <person name="Sun S."/>
            <person name="Cuomo C.A."/>
            <person name="Heitman J."/>
        </authorList>
    </citation>
    <scope>NUCLEOTIDE SEQUENCE [LARGE SCALE GENOMIC DNA]</scope>
    <source>
        <strain evidence="2 3">PYCC6329</strain>
    </source>
</reference>
<gene>
    <name evidence="2" type="ORF">V865_001411</name>
</gene>
<feature type="region of interest" description="Disordered" evidence="1">
    <location>
        <begin position="27"/>
        <end position="52"/>
    </location>
</feature>
<keyword evidence="3" id="KW-1185">Reference proteome</keyword>
<dbReference type="AlphaFoldDB" id="A0AAX4KBP0"/>
<feature type="region of interest" description="Disordered" evidence="1">
    <location>
        <begin position="567"/>
        <end position="639"/>
    </location>
</feature>
<dbReference type="KEGG" id="ker:91100215"/>
<sequence>MNGPGRHIEGWSRATTPYSSTLKIVSPAKVQTKSGGSSNAPPIPMRQQAYNPPRFYSPRYRDIRYHQPNHSNQGQVQIPRYIPQAHSNIQSPRPQKLPESFKESLLIVDDDPNPPKGITAEGSWKSRQVRIQEPSLKSVNRSRAQAIPYEAQHSSSSRSNFQHSNSGLMMLPPRPHYIQPGNSLYNSSSSPPYHSATGPPQAQSLRNIPNFNTPSETRHFISSSNANAGPSMNFNLDRPLFSRSYFSPLATPGDTAGSALQTGYINLDYLQYLQLSRLAIEDQIVFRVHSQSNVSPLVWSGDMKTSGFFATSSVFQRLTPKSYEALFRSYQPDQRKDNEGWLTRPLMREVIIDHILCRPSKRFITVRLDSVSDISKMAKEPGREGEREDYWISTTRSVDWAIFEIARRLSMYLVSGGREGDREVRLTVISKHSNLSNGNGNVVKDKTRERTVDPYFCLKSHENNILSPSKLEASIHARQRAKESYEILYWGRIFGENIQQDLVFNTEYLPFKLPSKFWKSPSAISPSLPGWLGRLRWNPIKDDWHSAVRCLRDKIYPTTKWEKQTVHDLGSTWPPTTSPDATPDRSQKDAIGANSDPMLKVVSDTEADTDQFGSSRSGEVSLGGSRDKGSKEVVADFMA</sequence>
<accession>A0AAX4KBP0</accession>
<feature type="compositionally biased region" description="Basic and acidic residues" evidence="1">
    <location>
        <begin position="625"/>
        <end position="639"/>
    </location>
</feature>
<proteinExistence type="predicted"/>
<evidence type="ECO:0000256" key="1">
    <source>
        <dbReference type="SAM" id="MobiDB-lite"/>
    </source>
</evidence>
<feature type="region of interest" description="Disordered" evidence="1">
    <location>
        <begin position="107"/>
        <end position="127"/>
    </location>
</feature>
<protein>
    <recommendedName>
        <fullName evidence="4">Decapping nuclease</fullName>
    </recommendedName>
</protein>
<evidence type="ECO:0008006" key="4">
    <source>
        <dbReference type="Google" id="ProtNLM"/>
    </source>
</evidence>
<dbReference type="EMBL" id="CP144089">
    <property type="protein sequence ID" value="WWD03359.1"/>
    <property type="molecule type" value="Genomic_DNA"/>
</dbReference>
<dbReference type="RefSeq" id="XP_066081326.1">
    <property type="nucleotide sequence ID" value="XM_066225229.1"/>
</dbReference>
<evidence type="ECO:0000313" key="2">
    <source>
        <dbReference type="EMBL" id="WWD03359.1"/>
    </source>
</evidence>
<name>A0AAX4KBP0_9TREE</name>
<feature type="compositionally biased region" description="Polar residues" evidence="1">
    <location>
        <begin position="27"/>
        <end position="40"/>
    </location>
</feature>
<dbReference type="Proteomes" id="UP001358614">
    <property type="component" value="Chromosome 1"/>
</dbReference>
<dbReference type="GeneID" id="91100215"/>
<evidence type="ECO:0000313" key="3">
    <source>
        <dbReference type="Proteomes" id="UP001358614"/>
    </source>
</evidence>